<dbReference type="InterPro" id="IPR027387">
    <property type="entry name" value="Cytb/b6-like_sf"/>
</dbReference>
<dbReference type="InterPro" id="IPR005797">
    <property type="entry name" value="Cyt_b/b6_N"/>
</dbReference>
<dbReference type="GO" id="GO:0006122">
    <property type="term" value="P:mitochondrial electron transport, ubiquinol to cytochrome c"/>
    <property type="evidence" value="ECO:0007669"/>
    <property type="project" value="TreeGrafter"/>
</dbReference>
<dbReference type="InterPro" id="IPR030689">
    <property type="entry name" value="Cytochrome_b"/>
</dbReference>
<dbReference type="InterPro" id="IPR016174">
    <property type="entry name" value="Di-haem_cyt_TM"/>
</dbReference>
<feature type="transmembrane region" description="Helical" evidence="16">
    <location>
        <begin position="353"/>
        <end position="378"/>
    </location>
</feature>
<dbReference type="PROSITE" id="PS51002">
    <property type="entry name" value="CYTB_NTER"/>
    <property type="match status" value="1"/>
</dbReference>
<comment type="cofactor">
    <cofactor evidence="16">
        <name>heme b</name>
        <dbReference type="ChEBI" id="CHEBI:60344"/>
    </cofactor>
    <text evidence="16">Binds 2 heme groups non-covalently.</text>
</comment>
<evidence type="ECO:0000313" key="20">
    <source>
        <dbReference type="EMBL" id="ATY40859.1"/>
    </source>
</evidence>
<evidence type="ECO:0000256" key="5">
    <source>
        <dbReference type="ARBA" id="ARBA00022660"/>
    </source>
</evidence>
<dbReference type="CDD" id="cd00290">
    <property type="entry name" value="cytochrome_b_C"/>
    <property type="match status" value="1"/>
</dbReference>
<evidence type="ECO:0000256" key="1">
    <source>
        <dbReference type="ARBA" id="ARBA00004448"/>
    </source>
</evidence>
<feature type="transmembrane region" description="Helical" evidence="16">
    <location>
        <begin position="114"/>
        <end position="136"/>
    </location>
</feature>
<dbReference type="CDD" id="cd00284">
    <property type="entry name" value="Cytochrome_b_N"/>
    <property type="match status" value="1"/>
</dbReference>
<evidence type="ECO:0000256" key="4">
    <source>
        <dbReference type="ARBA" id="ARBA00022617"/>
    </source>
</evidence>
<feature type="binding site" description="axial binding residue" evidence="15">
    <location>
        <position position="84"/>
    </location>
    <ligand>
        <name>heme b</name>
        <dbReference type="ChEBI" id="CHEBI:60344"/>
        <label>b562</label>
    </ligand>
    <ligandPart>
        <name>Fe</name>
        <dbReference type="ChEBI" id="CHEBI:18248"/>
    </ligandPart>
</feature>
<reference evidence="19" key="1">
    <citation type="journal article" date="2013" name="Curr. Biol.">
        <title>Colponemids represent multiple ancient alveolate lineages.</title>
        <authorList>
            <person name="Janouskovec J."/>
            <person name="Tikhonenkov D.V."/>
            <person name="Mikhailov K.V."/>
            <person name="Simdyanov T.G."/>
            <person name="Aleoshin V.V."/>
            <person name="Mylnikov A.P."/>
            <person name="Keeling P.J."/>
        </authorList>
    </citation>
    <scope>NUCLEOTIDE SEQUENCE</scope>
    <source>
        <strain evidence="19">Colp-7a</strain>
    </source>
</reference>
<feature type="binding site" description="axial binding residue" evidence="15">
    <location>
        <position position="199"/>
    </location>
    <ligand>
        <name>heme b</name>
        <dbReference type="ChEBI" id="CHEBI:60344"/>
        <label>b566</label>
    </ligand>
    <ligandPart>
        <name>Fe</name>
        <dbReference type="ChEBI" id="CHEBI:18248"/>
    </ligandPart>
</feature>
<dbReference type="GO" id="GO:0016491">
    <property type="term" value="F:oxidoreductase activity"/>
    <property type="evidence" value="ECO:0007669"/>
    <property type="project" value="UniProtKB-UniRule"/>
</dbReference>
<evidence type="ECO:0000256" key="9">
    <source>
        <dbReference type="ARBA" id="ARBA00022982"/>
    </source>
</evidence>
<feature type="transmembrane region" description="Helical" evidence="16">
    <location>
        <begin position="329"/>
        <end position="346"/>
    </location>
</feature>
<feature type="transmembrane region" description="Helical" evidence="16">
    <location>
        <begin position="223"/>
        <end position="245"/>
    </location>
</feature>
<dbReference type="GO" id="GO:0008121">
    <property type="term" value="F:quinol-cytochrome-c reductase activity"/>
    <property type="evidence" value="ECO:0007669"/>
    <property type="project" value="InterPro"/>
</dbReference>
<accession>V5KV60</accession>
<feature type="binding site" evidence="14">
    <location>
        <position position="204"/>
    </location>
    <ligand>
        <name>a ubiquinone</name>
        <dbReference type="ChEBI" id="CHEBI:16389"/>
    </ligand>
</feature>
<keyword evidence="4 15" id="KW-0349">Heme</keyword>
<protein>
    <recommendedName>
        <fullName evidence="2 16">Cytochrome b</fullName>
    </recommendedName>
</protein>
<sequence>MINKRLAKNIIFSDVNNHAVDYPTPINVNYFWGFGALALLFLGVQVVTGIFLAMHYTSDTTMAFFSVERIMRDISNGWLIRYAHANGASFFFLMVYVHIFRGLYYGSYLSPRKYLWFSGILIFFLMMAIAFLGYVLPWGQMSFWGATVITNLFSAIPVVGDDIVQWLWGGFAVANPTLQRFFALHFLLPFVLIGAVGLHVVLLHTPGSNNPLGIPSAVNSIPFYPYIVIKDIFLVICILFVFIYIVCFDPNKLGHPDNYIPGNPLVTPLHIVPEWYFLPFYAILRAIPNKLLGVVAMGASILILAILPFLPFSNISQSKSYIFKPLNRIFYWIFVFVFIGLLKIGEKSPEAPYVLVGQLLTVYYFSYFLIILPTLNILHASLFNYKKN</sequence>
<evidence type="ECO:0000256" key="13">
    <source>
        <dbReference type="ARBA" id="ARBA00023136"/>
    </source>
</evidence>
<dbReference type="GO" id="GO:0046872">
    <property type="term" value="F:metal ion binding"/>
    <property type="evidence" value="ECO:0007669"/>
    <property type="project" value="UniProtKB-UniRule"/>
</dbReference>
<organism evidence="19">
    <name type="scientific">Colponema vietnamica</name>
    <dbReference type="NCBI Taxonomy" id="1492817"/>
    <lineage>
        <taxon>Eukaryota</taxon>
        <taxon>Sar</taxon>
        <taxon>Alveolata</taxon>
        <taxon>Colponemida</taxon>
        <taxon>Colponemidia</taxon>
        <taxon>Colponema</taxon>
    </lineage>
</organism>
<proteinExistence type="inferred from homology"/>
<feature type="transmembrane region" description="Helical" evidence="16">
    <location>
        <begin position="180"/>
        <end position="202"/>
    </location>
</feature>
<reference evidence="20" key="3">
    <citation type="journal article" date="2017" name="Curr. Biol.">
        <title>A New Lineage of Eukaryotes Illuminates Early Mitochondrial Genome Reduction.</title>
        <authorList>
            <person name="Janouskovec J."/>
            <person name="Tikhonenkov D.V."/>
            <person name="Burki F."/>
            <person name="Howe A.T."/>
            <person name="Rohwer F.L."/>
            <person name="Mylnikov A.P."/>
            <person name="Keeling P.J."/>
        </authorList>
    </citation>
    <scope>NUCLEOTIDE SEQUENCE</scope>
    <source>
        <strain evidence="20">Colp-7a</strain>
    </source>
</reference>
<dbReference type="Gene3D" id="1.20.810.10">
    <property type="entry name" value="Cytochrome Bc1 Complex, Chain C"/>
    <property type="match status" value="1"/>
</dbReference>
<dbReference type="PROSITE" id="PS51003">
    <property type="entry name" value="CYTB_CTER"/>
    <property type="match status" value="1"/>
</dbReference>
<dbReference type="InterPro" id="IPR048260">
    <property type="entry name" value="Cytochrome_b_C_euk/bac"/>
</dbReference>
<evidence type="ECO:0000256" key="2">
    <source>
        <dbReference type="ARBA" id="ARBA00013531"/>
    </source>
</evidence>
<feature type="domain" description="Cytochrome b/b6 N-terminal region profile" evidence="17">
    <location>
        <begin position="1"/>
        <end position="212"/>
    </location>
</feature>
<feature type="transmembrane region" description="Helical" evidence="16">
    <location>
        <begin position="265"/>
        <end position="284"/>
    </location>
</feature>
<feature type="domain" description="Cytochrome b/b6 C-terminal region profile" evidence="18">
    <location>
        <begin position="213"/>
        <end position="386"/>
    </location>
</feature>
<geneLocation type="mitochondrion" evidence="19"/>
<dbReference type="Pfam" id="PF00033">
    <property type="entry name" value="Cytochrome_B"/>
    <property type="match status" value="1"/>
</dbReference>
<feature type="transmembrane region" description="Helical" evidence="16">
    <location>
        <begin position="291"/>
        <end position="309"/>
    </location>
</feature>
<dbReference type="Pfam" id="PF00032">
    <property type="entry name" value="Cytochrom_B_C"/>
    <property type="match status" value="1"/>
</dbReference>
<comment type="similarity">
    <text evidence="16">Belongs to the cytochrome b family.</text>
</comment>
<dbReference type="EMBL" id="KF651057">
    <property type="protein sequence ID" value="AHA41615.1"/>
    <property type="molecule type" value="Genomic_DNA"/>
</dbReference>
<feature type="transmembrane region" description="Helical" evidence="16">
    <location>
        <begin position="143"/>
        <end position="160"/>
    </location>
</feature>
<evidence type="ECO:0000256" key="14">
    <source>
        <dbReference type="PIRSR" id="PIRSR038885-1"/>
    </source>
</evidence>
<keyword evidence="7 15" id="KW-0479">Metal-binding</keyword>
<gene>
    <name evidence="19" type="primary">cob</name>
</gene>
<evidence type="ECO:0000256" key="7">
    <source>
        <dbReference type="ARBA" id="ARBA00022723"/>
    </source>
</evidence>
<keyword evidence="9 16" id="KW-0249">Electron transport</keyword>
<feature type="transmembrane region" description="Helical" evidence="16">
    <location>
        <begin position="78"/>
        <end position="99"/>
    </location>
</feature>
<dbReference type="SUPFAM" id="SSF81342">
    <property type="entry name" value="Transmembrane di-heme cytochromes"/>
    <property type="match status" value="1"/>
</dbReference>
<keyword evidence="6 16" id="KW-0812">Transmembrane</keyword>
<dbReference type="InterPro" id="IPR005798">
    <property type="entry name" value="Cyt_b/b6_C"/>
</dbReference>
<reference evidence="19" key="2">
    <citation type="journal article" date="2014" name="PLoS ONE">
        <title>Description of Colponema vietnamica sp.n. and Acavomonas peruviana n. gen. n. sp., two new alveolate phyla (Colponemidia nom. nov. and Acavomonidia nom. nov.) and their contributions to reconstructing the ancestral state of alveolates and eukaryotes.</title>
        <authorList>
            <person name="Tikhonenkov D.V."/>
            <person name="Janouskovec J."/>
            <person name="Mylnikov A.P."/>
            <person name="Mikhailov K.V."/>
            <person name="Simdyanov T.G."/>
            <person name="Aleoshin V.V."/>
            <person name="Keeling P.J."/>
        </authorList>
    </citation>
    <scope>NUCLEOTIDE SEQUENCE</scope>
    <source>
        <strain evidence="19">Colp-7a</strain>
    </source>
</reference>
<feature type="binding site" description="axial binding residue" evidence="15">
    <location>
        <position position="98"/>
    </location>
    <ligand>
        <name>heme b</name>
        <dbReference type="ChEBI" id="CHEBI:60344"/>
        <label>b566</label>
    </ligand>
    <ligandPart>
        <name>Fe</name>
        <dbReference type="ChEBI" id="CHEBI:18248"/>
    </ligandPart>
</feature>
<name>V5KV60_9ALVE</name>
<keyword evidence="5 16" id="KW-0679">Respiratory chain</keyword>
<keyword evidence="12 16" id="KW-0496">Mitochondrion</keyword>
<dbReference type="InterPro" id="IPR036150">
    <property type="entry name" value="Cyt_b/b6_C_sf"/>
</dbReference>
<evidence type="ECO:0000256" key="12">
    <source>
        <dbReference type="ARBA" id="ARBA00023128"/>
    </source>
</evidence>
<evidence type="ECO:0000259" key="18">
    <source>
        <dbReference type="PROSITE" id="PS51003"/>
    </source>
</evidence>
<evidence type="ECO:0000259" key="17">
    <source>
        <dbReference type="PROSITE" id="PS51002"/>
    </source>
</evidence>
<comment type="subcellular location">
    <subcellularLocation>
        <location evidence="1">Mitochondrion inner membrane</location>
        <topology evidence="1">Multi-pass membrane protein</topology>
    </subcellularLocation>
</comment>
<feature type="transmembrane region" description="Helical" evidence="16">
    <location>
        <begin position="30"/>
        <end position="57"/>
    </location>
</feature>
<dbReference type="PANTHER" id="PTHR19271">
    <property type="entry name" value="CYTOCHROME B"/>
    <property type="match status" value="1"/>
</dbReference>
<evidence type="ECO:0000256" key="16">
    <source>
        <dbReference type="RuleBase" id="RU362117"/>
    </source>
</evidence>
<dbReference type="SUPFAM" id="SSF81648">
    <property type="entry name" value="a domain/subunit of cytochrome bc1 complex (Ubiquinol-cytochrome c reductase)"/>
    <property type="match status" value="1"/>
</dbReference>
<evidence type="ECO:0000256" key="15">
    <source>
        <dbReference type="PIRSR" id="PIRSR038885-2"/>
    </source>
</evidence>
<evidence type="ECO:0000256" key="3">
    <source>
        <dbReference type="ARBA" id="ARBA00022448"/>
    </source>
</evidence>
<evidence type="ECO:0000256" key="8">
    <source>
        <dbReference type="ARBA" id="ARBA00022792"/>
    </source>
</evidence>
<evidence type="ECO:0000313" key="19">
    <source>
        <dbReference type="EMBL" id="AHA41615.1"/>
    </source>
</evidence>
<dbReference type="GO" id="GO:0045275">
    <property type="term" value="C:respiratory chain complex III"/>
    <property type="evidence" value="ECO:0007669"/>
    <property type="project" value="InterPro"/>
</dbReference>
<keyword evidence="8" id="KW-0999">Mitochondrion inner membrane</keyword>
<dbReference type="InterPro" id="IPR048259">
    <property type="entry name" value="Cytochrome_b_N_euk/bac"/>
</dbReference>
<dbReference type="AlphaFoldDB" id="V5KV60"/>
<evidence type="ECO:0000256" key="11">
    <source>
        <dbReference type="ARBA" id="ARBA00023004"/>
    </source>
</evidence>
<evidence type="ECO:0000256" key="6">
    <source>
        <dbReference type="ARBA" id="ARBA00022692"/>
    </source>
</evidence>
<keyword evidence="3 16" id="KW-0813">Transport</keyword>
<keyword evidence="10 16" id="KW-1133">Transmembrane helix</keyword>
<keyword evidence="11 15" id="KW-0408">Iron</keyword>
<comment type="function">
    <text evidence="16">Component of the ubiquinol-cytochrome c reductase complex (complex III or cytochrome b-c1 complex) that is part of the mitochondrial respiratory chain. The b-c1 complex mediates electron transfer from ubiquinol to cytochrome c. Contributes to the generation of a proton gradient across the mitochondrial membrane that is then used for ATP synthesis.</text>
</comment>
<dbReference type="PIRSF" id="PIRSF038885">
    <property type="entry name" value="COB"/>
    <property type="match status" value="1"/>
</dbReference>
<dbReference type="PANTHER" id="PTHR19271:SF16">
    <property type="entry name" value="CYTOCHROME B"/>
    <property type="match status" value="1"/>
</dbReference>
<keyword evidence="13 16" id="KW-0472">Membrane</keyword>
<feature type="binding site" description="axial binding residue" evidence="15">
    <location>
        <position position="185"/>
    </location>
    <ligand>
        <name>heme b</name>
        <dbReference type="ChEBI" id="CHEBI:60344"/>
        <label>b562</label>
    </ligand>
    <ligandPart>
        <name>Fe</name>
        <dbReference type="ChEBI" id="CHEBI:18248"/>
    </ligandPart>
</feature>
<evidence type="ECO:0000256" key="10">
    <source>
        <dbReference type="ARBA" id="ARBA00022989"/>
    </source>
</evidence>
<dbReference type="GO" id="GO:0005743">
    <property type="term" value="C:mitochondrial inner membrane"/>
    <property type="evidence" value="ECO:0007669"/>
    <property type="project" value="UniProtKB-SubCell"/>
</dbReference>
<dbReference type="EMBL" id="MG202006">
    <property type="protein sequence ID" value="ATY40859.1"/>
    <property type="molecule type" value="Genomic_DNA"/>
</dbReference>
<comment type="cofactor">
    <cofactor evidence="15">
        <name>heme</name>
        <dbReference type="ChEBI" id="CHEBI:30413"/>
    </cofactor>
    <text evidence="15">Binds 2 heme groups non-covalently.</text>
</comment>